<evidence type="ECO:0000256" key="3">
    <source>
        <dbReference type="ARBA" id="ARBA00022597"/>
    </source>
</evidence>
<dbReference type="RefSeq" id="WP_167703386.1">
    <property type="nucleotide sequence ID" value="NZ_CP118168.1"/>
</dbReference>
<gene>
    <name evidence="5" type="ORF">HCT46_03325</name>
</gene>
<organism evidence="5 6">
    <name type="scientific">Entomospira nematocerorum</name>
    <dbReference type="NCBI Taxonomy" id="2719987"/>
    <lineage>
        <taxon>Bacteria</taxon>
        <taxon>Pseudomonadati</taxon>
        <taxon>Spirochaetota</taxon>
        <taxon>Spirochaetia</taxon>
        <taxon>Spirochaetales</taxon>
        <taxon>Spirochaetaceae</taxon>
        <taxon>Entomospira</taxon>
    </lineage>
</organism>
<dbReference type="PROSITE" id="PS51350">
    <property type="entry name" value="PTS_HPR_DOM"/>
    <property type="match status" value="1"/>
</dbReference>
<evidence type="ECO:0000313" key="6">
    <source>
        <dbReference type="Proteomes" id="UP000752013"/>
    </source>
</evidence>
<dbReference type="NCBIfam" id="TIGR01003">
    <property type="entry name" value="PTS_HPr_family"/>
    <property type="match status" value="1"/>
</dbReference>
<evidence type="ECO:0000256" key="1">
    <source>
        <dbReference type="ARBA" id="ARBA00003681"/>
    </source>
</evidence>
<dbReference type="SUPFAM" id="SSF55594">
    <property type="entry name" value="HPr-like"/>
    <property type="match status" value="1"/>
</dbReference>
<dbReference type="InterPro" id="IPR050399">
    <property type="entry name" value="HPr"/>
</dbReference>
<sequence length="107" mass="12093">MITKSITITNPIGLHTRLAAGFVELTQTFQSDIKIQKGEIYCNAKEFLKILKLGITQGSHITLWVQGQDEEPAAKSIMEYLETLEEKHIPMLDPEEAQKLLLKCKPL</sequence>
<dbReference type="InterPro" id="IPR035895">
    <property type="entry name" value="HPr-like_sf"/>
</dbReference>
<protein>
    <recommendedName>
        <fullName evidence="2">Phosphocarrier protein HPr</fullName>
    </recommendedName>
</protein>
<dbReference type="PRINTS" id="PR00107">
    <property type="entry name" value="PHOSPHOCPHPR"/>
</dbReference>
<accession>A0A968GD96</accession>
<dbReference type="CDD" id="cd00367">
    <property type="entry name" value="PTS-HPr_like"/>
    <property type="match status" value="1"/>
</dbReference>
<evidence type="ECO:0000313" key="5">
    <source>
        <dbReference type="EMBL" id="NIZ46947.1"/>
    </source>
</evidence>
<feature type="domain" description="HPr" evidence="4">
    <location>
        <begin position="1"/>
        <end position="87"/>
    </location>
</feature>
<reference evidence="5" key="1">
    <citation type="submission" date="2020-03" db="EMBL/GenBank/DDBJ databases">
        <title>Spirochaetal bacteria isolated from arthropods constitute a novel genus Entomospira genus novum within the order Spirochaetales.</title>
        <authorList>
            <person name="Grana-Miraglia L."/>
            <person name="Sikutova S."/>
            <person name="Fingerle V."/>
            <person name="Sing A."/>
            <person name="Castillo-Ramirez S."/>
            <person name="Margos G."/>
            <person name="Rudolf I."/>
        </authorList>
    </citation>
    <scope>NUCLEOTIDE SEQUENCE</scope>
    <source>
        <strain evidence="5">BR208</strain>
    </source>
</reference>
<evidence type="ECO:0000259" key="4">
    <source>
        <dbReference type="PROSITE" id="PS51350"/>
    </source>
</evidence>
<dbReference type="Pfam" id="PF00381">
    <property type="entry name" value="PTS-HPr"/>
    <property type="match status" value="1"/>
</dbReference>
<dbReference type="PANTHER" id="PTHR33705">
    <property type="entry name" value="PHOSPHOCARRIER PROTEIN HPR"/>
    <property type="match status" value="1"/>
</dbReference>
<keyword evidence="3" id="KW-0762">Sugar transport</keyword>
<comment type="function">
    <text evidence="1">General (non sugar-specific) component of the phosphoenolpyruvate-dependent sugar phosphotransferase system (sugar PTS). This major carbohydrate active-transport system catalyzes the phosphorylation of incoming sugar substrates concomitantly with their translocation across the cell membrane. The phosphoryl group from phosphoenolpyruvate (PEP) is transferred to the phosphoryl carrier protein HPr by enzyme I. Phospho-HPr then transfers it to the PTS EIIA domain.</text>
</comment>
<comment type="caution">
    <text evidence="5">The sequence shown here is derived from an EMBL/GenBank/DDBJ whole genome shotgun (WGS) entry which is preliminary data.</text>
</comment>
<evidence type="ECO:0000256" key="2">
    <source>
        <dbReference type="ARBA" id="ARBA00020422"/>
    </source>
</evidence>
<dbReference type="InterPro" id="IPR000032">
    <property type="entry name" value="HPr-like"/>
</dbReference>
<keyword evidence="3" id="KW-0813">Transport</keyword>
<proteinExistence type="predicted"/>
<keyword evidence="6" id="KW-1185">Reference proteome</keyword>
<dbReference type="EMBL" id="JAATLK010000001">
    <property type="protein sequence ID" value="NIZ46947.1"/>
    <property type="molecule type" value="Genomic_DNA"/>
</dbReference>
<name>A0A968GD96_9SPIO</name>
<dbReference type="AlphaFoldDB" id="A0A968GD96"/>
<dbReference type="Proteomes" id="UP000752013">
    <property type="component" value="Unassembled WGS sequence"/>
</dbReference>
<dbReference type="PANTHER" id="PTHR33705:SF1">
    <property type="entry name" value="PHOSPHOCARRIER PROTEIN HPR"/>
    <property type="match status" value="1"/>
</dbReference>
<dbReference type="Gene3D" id="3.30.1340.10">
    <property type="entry name" value="HPr-like"/>
    <property type="match status" value="1"/>
</dbReference>